<evidence type="ECO:0000256" key="1">
    <source>
        <dbReference type="SAM" id="MobiDB-lite"/>
    </source>
</evidence>
<organism evidence="2 3">
    <name type="scientific">Planoprotostelium fungivorum</name>
    <dbReference type="NCBI Taxonomy" id="1890364"/>
    <lineage>
        <taxon>Eukaryota</taxon>
        <taxon>Amoebozoa</taxon>
        <taxon>Evosea</taxon>
        <taxon>Variosea</taxon>
        <taxon>Cavosteliida</taxon>
        <taxon>Cavosteliaceae</taxon>
        <taxon>Planoprotostelium</taxon>
    </lineage>
</organism>
<dbReference type="InterPro" id="IPR018824">
    <property type="entry name" value="Conidiation-specific_6"/>
</dbReference>
<evidence type="ECO:0000313" key="3">
    <source>
        <dbReference type="Proteomes" id="UP000241769"/>
    </source>
</evidence>
<dbReference type="Pfam" id="PF10346">
    <property type="entry name" value="Con-6"/>
    <property type="match status" value="2"/>
</dbReference>
<accession>A0A2P6NRE0</accession>
<keyword evidence="3" id="KW-1185">Reference proteome</keyword>
<gene>
    <name evidence="2" type="ORF">PROFUN_05306</name>
</gene>
<dbReference type="PANTHER" id="PTHR36576">
    <property type="entry name" value="UPF0654 PROTEIN C11D3.01C-RELATED"/>
    <property type="match status" value="1"/>
</dbReference>
<dbReference type="OrthoDB" id="5419162at2759"/>
<evidence type="ECO:0000313" key="2">
    <source>
        <dbReference type="EMBL" id="PRP86524.1"/>
    </source>
</evidence>
<dbReference type="EMBL" id="MDYQ01000030">
    <property type="protein sequence ID" value="PRP86524.1"/>
    <property type="molecule type" value="Genomic_DNA"/>
</dbReference>
<dbReference type="PANTHER" id="PTHR36576:SF1">
    <property type="entry name" value="UPF0654 PROTEIN C11D3.01C-RELATED"/>
    <property type="match status" value="1"/>
</dbReference>
<dbReference type="Proteomes" id="UP000241769">
    <property type="component" value="Unassembled WGS sequence"/>
</dbReference>
<proteinExistence type="predicted"/>
<feature type="region of interest" description="Disordered" evidence="1">
    <location>
        <begin position="80"/>
        <end position="130"/>
    </location>
</feature>
<dbReference type="GO" id="GO:0005737">
    <property type="term" value="C:cytoplasm"/>
    <property type="evidence" value="ECO:0007669"/>
    <property type="project" value="TreeGrafter"/>
</dbReference>
<evidence type="ECO:0008006" key="4">
    <source>
        <dbReference type="Google" id="ProtNLM"/>
    </source>
</evidence>
<feature type="compositionally biased region" description="Basic and acidic residues" evidence="1">
    <location>
        <begin position="115"/>
        <end position="130"/>
    </location>
</feature>
<dbReference type="InParanoid" id="A0A2P6NRE0"/>
<name>A0A2P6NRE0_9EUKA</name>
<dbReference type="AlphaFoldDB" id="A0A2P6NRE0"/>
<reference evidence="2 3" key="1">
    <citation type="journal article" date="2018" name="Genome Biol. Evol.">
        <title>Multiple Roots of Fruiting Body Formation in Amoebozoa.</title>
        <authorList>
            <person name="Hillmann F."/>
            <person name="Forbes G."/>
            <person name="Novohradska S."/>
            <person name="Ferling I."/>
            <person name="Riege K."/>
            <person name="Groth M."/>
            <person name="Westermann M."/>
            <person name="Marz M."/>
            <person name="Spaller T."/>
            <person name="Winckler T."/>
            <person name="Schaap P."/>
            <person name="Glockner G."/>
        </authorList>
    </citation>
    <scope>NUCLEOTIDE SEQUENCE [LARGE SCALE GENOMIC DNA]</scope>
    <source>
        <strain evidence="2 3">Jena</strain>
    </source>
</reference>
<dbReference type="InterPro" id="IPR052670">
    <property type="entry name" value="UPF0654_domain"/>
</dbReference>
<protein>
    <recommendedName>
        <fullName evidence="4">Conidiation-specific protein 6</fullName>
    </recommendedName>
</protein>
<comment type="caution">
    <text evidence="2">The sequence shown here is derived from an EMBL/GenBank/DDBJ whole genome shotgun (WGS) entry which is preliminary data.</text>
</comment>
<sequence length="130" mass="14687">MRDHSPSRTRETQVRPRINVDTWSAHTVRTFSRTQSHEHTNNITVMSTGNVIGGYKATLSNANASDEAKENAQQKIEELQPQYEEEQQTREETGKNPGNVAGGLKATLKNPNVSEEAKEHARERLENQDF</sequence>